<sequence>MERLLKQIRLVVYGVLLSGCVLQISACSSAPAKKEGSLELELLASKKINPNEKGQASPVSVRIYELKSTDAFAMSDYFTISEASDPELLTQTQKIYEGMIKPGEKREMELTPAPDAVALGVVVAYRDINHADAIKTWPIKRKDNRAWYIRWLPEGSTALQVGIEPLAITIKEVD</sequence>
<dbReference type="AlphaFoldDB" id="A0A2P8VMF1"/>
<dbReference type="Proteomes" id="UP000240212">
    <property type="component" value="Unassembled WGS sequence"/>
</dbReference>
<dbReference type="STRING" id="1388748.GCA_000463155_03179"/>
<dbReference type="Pfam" id="PF12790">
    <property type="entry name" value="T6SS-SciN"/>
    <property type="match status" value="1"/>
</dbReference>
<dbReference type="InterPro" id="IPR038706">
    <property type="entry name" value="Type_VI_SciN-like_sf"/>
</dbReference>
<dbReference type="InterPro" id="IPR017734">
    <property type="entry name" value="T6SS_SciN"/>
</dbReference>
<dbReference type="PANTHER" id="PTHR37625">
    <property type="entry name" value="OUTER MEMBRANE LIPOPROTEIN-RELATED"/>
    <property type="match status" value="1"/>
</dbReference>
<dbReference type="PROSITE" id="PS51257">
    <property type="entry name" value="PROKAR_LIPOPROTEIN"/>
    <property type="match status" value="1"/>
</dbReference>
<dbReference type="RefSeq" id="WP_106876462.1">
    <property type="nucleotide sequence ID" value="NZ_DHYB01000001.1"/>
</dbReference>
<keyword evidence="1" id="KW-0449">Lipoprotein</keyword>
<comment type="caution">
    <text evidence="1">The sequence shown here is derived from an EMBL/GenBank/DDBJ whole genome shotgun (WGS) entry which is preliminary data.</text>
</comment>
<proteinExistence type="predicted"/>
<organism evidence="1 2">
    <name type="scientific">Siccibacter turicensis</name>
    <dbReference type="NCBI Taxonomy" id="357233"/>
    <lineage>
        <taxon>Bacteria</taxon>
        <taxon>Pseudomonadati</taxon>
        <taxon>Pseudomonadota</taxon>
        <taxon>Gammaproteobacteria</taxon>
        <taxon>Enterobacterales</taxon>
        <taxon>Enterobacteriaceae</taxon>
        <taxon>Siccibacter</taxon>
    </lineage>
</organism>
<evidence type="ECO:0000313" key="2">
    <source>
        <dbReference type="Proteomes" id="UP000240212"/>
    </source>
</evidence>
<name>A0A2P8VMF1_9ENTR</name>
<dbReference type="Gene3D" id="2.60.40.4150">
    <property type="entry name" value="Type VI secretion system, lipoprotein SciN"/>
    <property type="match status" value="1"/>
</dbReference>
<protein>
    <submittedName>
        <fullName evidence="1">Type VI secretion system lipoprotein TssJ</fullName>
    </submittedName>
</protein>
<dbReference type="PANTHER" id="PTHR37625:SF4">
    <property type="entry name" value="OUTER MEMBRANE LIPOPROTEIN"/>
    <property type="match status" value="1"/>
</dbReference>
<dbReference type="OrthoDB" id="5471061at2"/>
<dbReference type="EMBL" id="PYEP01000002">
    <property type="protein sequence ID" value="PSN08731.1"/>
    <property type="molecule type" value="Genomic_DNA"/>
</dbReference>
<dbReference type="NCBIfam" id="TIGR03352">
    <property type="entry name" value="VI_chp_3"/>
    <property type="match status" value="1"/>
</dbReference>
<reference evidence="1 2" key="1">
    <citation type="submission" date="2018-03" db="EMBL/GenBank/DDBJ databases">
        <title>Draft genome sequence of the first documented clinical Siccibacter turicensis isolate in Austria.</title>
        <authorList>
            <person name="Lepuschitz S."/>
            <person name="Pekard-Amenitsch S."/>
            <person name="Haunold R."/>
            <person name="Schill S."/>
            <person name="Mach R."/>
            <person name="Allerberger F."/>
            <person name="Ruppitsch W."/>
            <person name="Forsythe S.J."/>
        </authorList>
    </citation>
    <scope>NUCLEOTIDE SEQUENCE [LARGE SCALE GENOMIC DNA]</scope>
    <source>
        <strain evidence="1 2">6100069499-17</strain>
    </source>
</reference>
<evidence type="ECO:0000313" key="1">
    <source>
        <dbReference type="EMBL" id="PSN08731.1"/>
    </source>
</evidence>
<accession>A0A2P8VMF1</accession>
<keyword evidence="2" id="KW-1185">Reference proteome</keyword>
<gene>
    <name evidence="1" type="primary">tssJ</name>
    <name evidence="1" type="ORF">C7G83_05060</name>
</gene>